<protein>
    <submittedName>
        <fullName evidence="8">PTS mannose transporter subunit IIAB</fullName>
    </submittedName>
</protein>
<dbReference type="SUPFAM" id="SSF55804">
    <property type="entry name" value="Phoshotransferase/anion transport protein"/>
    <property type="match status" value="1"/>
</dbReference>
<organism evidence="8 9">
    <name type="scientific">Liquorilactobacillus nagelii</name>
    <dbReference type="NCBI Taxonomy" id="82688"/>
    <lineage>
        <taxon>Bacteria</taxon>
        <taxon>Bacillati</taxon>
        <taxon>Bacillota</taxon>
        <taxon>Bacilli</taxon>
        <taxon>Lactobacillales</taxon>
        <taxon>Lactobacillaceae</taxon>
        <taxon>Liquorilactobacillus</taxon>
    </lineage>
</organism>
<dbReference type="FunFam" id="3.40.930.10:FF:000009">
    <property type="entry name" value="PTS system, fructose specific IIABC component"/>
    <property type="match status" value="1"/>
</dbReference>
<dbReference type="Pfam" id="PF00359">
    <property type="entry name" value="PTS_EIIA_2"/>
    <property type="match status" value="1"/>
</dbReference>
<dbReference type="InterPro" id="IPR016152">
    <property type="entry name" value="PTrfase/Anion_transptr"/>
</dbReference>
<evidence type="ECO:0000256" key="4">
    <source>
        <dbReference type="ARBA" id="ARBA00022597"/>
    </source>
</evidence>
<feature type="domain" description="PTS EIIA type-2" evidence="7">
    <location>
        <begin position="5"/>
        <end position="149"/>
    </location>
</feature>
<keyword evidence="6" id="KW-0598">Phosphotransferase system</keyword>
<dbReference type="InterPro" id="IPR051541">
    <property type="entry name" value="PTS_SugarTrans_NitroReg"/>
</dbReference>
<evidence type="ECO:0000256" key="5">
    <source>
        <dbReference type="ARBA" id="ARBA00022679"/>
    </source>
</evidence>
<comment type="subcellular location">
    <subcellularLocation>
        <location evidence="1">Cytoplasm</location>
    </subcellularLocation>
</comment>
<dbReference type="KEGG" id="lng:BSQ50_04885"/>
<keyword evidence="3" id="KW-0597">Phosphoprotein</keyword>
<dbReference type="Proteomes" id="UP000324497">
    <property type="component" value="Chromosome"/>
</dbReference>
<proteinExistence type="predicted"/>
<dbReference type="CDD" id="cd00211">
    <property type="entry name" value="PTS_IIA_fru"/>
    <property type="match status" value="1"/>
</dbReference>
<evidence type="ECO:0000313" key="9">
    <source>
        <dbReference type="Proteomes" id="UP000324497"/>
    </source>
</evidence>
<evidence type="ECO:0000313" key="8">
    <source>
        <dbReference type="EMBL" id="AUJ31952.1"/>
    </source>
</evidence>
<dbReference type="EMBL" id="CP018180">
    <property type="protein sequence ID" value="AUJ31952.1"/>
    <property type="molecule type" value="Genomic_DNA"/>
</dbReference>
<dbReference type="GO" id="GO:0016020">
    <property type="term" value="C:membrane"/>
    <property type="evidence" value="ECO:0007669"/>
    <property type="project" value="InterPro"/>
</dbReference>
<dbReference type="RefSeq" id="WP_057886689.1">
    <property type="nucleotide sequence ID" value="NZ_CP018180.1"/>
</dbReference>
<dbReference type="PANTHER" id="PTHR47738">
    <property type="entry name" value="PTS SYSTEM FRUCTOSE-LIKE EIIA COMPONENT-RELATED"/>
    <property type="match status" value="1"/>
</dbReference>
<dbReference type="GeneID" id="78521733"/>
<accession>A0A3S6QUY3</accession>
<dbReference type="InterPro" id="IPR004715">
    <property type="entry name" value="PTS_IIA_fruc"/>
</dbReference>
<evidence type="ECO:0000256" key="1">
    <source>
        <dbReference type="ARBA" id="ARBA00004496"/>
    </source>
</evidence>
<reference evidence="8 9" key="1">
    <citation type="submission" date="2016-11" db="EMBL/GenBank/DDBJ databases">
        <title>Interaction between Lactobacillus species and yeast in water kefir.</title>
        <authorList>
            <person name="Behr J."/>
            <person name="Xu D."/>
            <person name="Vogel R.F."/>
        </authorList>
    </citation>
    <scope>NUCLEOTIDE SEQUENCE [LARGE SCALE GENOMIC DNA]</scope>
    <source>
        <strain evidence="8 9">TMW 1.1827</strain>
    </source>
</reference>
<evidence type="ECO:0000256" key="3">
    <source>
        <dbReference type="ARBA" id="ARBA00022553"/>
    </source>
</evidence>
<dbReference type="PROSITE" id="PS00372">
    <property type="entry name" value="PTS_EIIA_TYPE_2_HIS"/>
    <property type="match status" value="1"/>
</dbReference>
<dbReference type="PANTHER" id="PTHR47738:SF2">
    <property type="entry name" value="PTS SYSTEM FRUCTOSE-LIKE EIIA COMPONENT"/>
    <property type="match status" value="1"/>
</dbReference>
<dbReference type="GO" id="GO:0008982">
    <property type="term" value="F:protein-N(PI)-phosphohistidine-sugar phosphotransferase activity"/>
    <property type="evidence" value="ECO:0007669"/>
    <property type="project" value="InterPro"/>
</dbReference>
<sequence>MSISQVIEPELISYNLAADSKKDVINKLADIYKQNGIIQEKTAYVSSVLKREKDGTTGIGDGIAIPHGQSKTVKKSSVIIAKLNTPIEWHSLDDKPVSYVFLLAIPAAGDQEHLKLLSELAGLLMDDEIRRRLEKSKSKIELLNIFKEGVD</sequence>
<keyword evidence="4" id="KW-0762">Sugar transport</keyword>
<dbReference type="Gene3D" id="3.40.930.10">
    <property type="entry name" value="Mannitol-specific EII, Chain A"/>
    <property type="match status" value="1"/>
</dbReference>
<dbReference type="GO" id="GO:0005737">
    <property type="term" value="C:cytoplasm"/>
    <property type="evidence" value="ECO:0007669"/>
    <property type="project" value="UniProtKB-SubCell"/>
</dbReference>
<dbReference type="NCBIfam" id="TIGR00848">
    <property type="entry name" value="fruA"/>
    <property type="match status" value="1"/>
</dbReference>
<evidence type="ECO:0000256" key="2">
    <source>
        <dbReference type="ARBA" id="ARBA00022448"/>
    </source>
</evidence>
<name>A0A3S6QUY3_9LACO</name>
<dbReference type="PROSITE" id="PS51094">
    <property type="entry name" value="PTS_EIIA_TYPE_2"/>
    <property type="match status" value="1"/>
</dbReference>
<dbReference type="InterPro" id="IPR002178">
    <property type="entry name" value="PTS_EIIA_type-2_dom"/>
</dbReference>
<keyword evidence="9" id="KW-1185">Reference proteome</keyword>
<keyword evidence="2" id="KW-0813">Transport</keyword>
<evidence type="ECO:0000256" key="6">
    <source>
        <dbReference type="ARBA" id="ARBA00022683"/>
    </source>
</evidence>
<dbReference type="GO" id="GO:0009401">
    <property type="term" value="P:phosphoenolpyruvate-dependent sugar phosphotransferase system"/>
    <property type="evidence" value="ECO:0007669"/>
    <property type="project" value="UniProtKB-KW"/>
</dbReference>
<keyword evidence="5" id="KW-0808">Transferase</keyword>
<evidence type="ECO:0000259" key="7">
    <source>
        <dbReference type="PROSITE" id="PS51094"/>
    </source>
</evidence>
<dbReference type="AlphaFoldDB" id="A0A3S6QUY3"/>
<gene>
    <name evidence="8" type="ORF">BSQ50_04885</name>
</gene>